<evidence type="ECO:0000313" key="16">
    <source>
        <dbReference type="EMBL" id="PDH41132.1"/>
    </source>
</evidence>
<comment type="catalytic activity">
    <reaction evidence="13">
        <text>cytidine(967) in 16S rRNA + S-adenosyl-L-methionine = 5-methylcytidine(967) in 16S rRNA + S-adenosyl-L-homocysteine + H(+)</text>
        <dbReference type="Rhea" id="RHEA:42748"/>
        <dbReference type="Rhea" id="RHEA-COMP:10219"/>
        <dbReference type="Rhea" id="RHEA-COMP:10220"/>
        <dbReference type="ChEBI" id="CHEBI:15378"/>
        <dbReference type="ChEBI" id="CHEBI:57856"/>
        <dbReference type="ChEBI" id="CHEBI:59789"/>
        <dbReference type="ChEBI" id="CHEBI:74483"/>
        <dbReference type="ChEBI" id="CHEBI:82748"/>
        <dbReference type="EC" id="2.1.1.176"/>
    </reaction>
</comment>
<evidence type="ECO:0000256" key="12">
    <source>
        <dbReference type="ARBA" id="ARBA00031088"/>
    </source>
</evidence>
<dbReference type="CDD" id="cd02440">
    <property type="entry name" value="AdoMet_MTases"/>
    <property type="match status" value="1"/>
</dbReference>
<accession>A0A2A5WXD2</accession>
<comment type="subcellular location">
    <subcellularLocation>
        <location evidence="2">Cytoplasm</location>
    </subcellularLocation>
</comment>
<dbReference type="InterPro" id="IPR029063">
    <property type="entry name" value="SAM-dependent_MTases_sf"/>
</dbReference>
<evidence type="ECO:0000313" key="17">
    <source>
        <dbReference type="Proteomes" id="UP000219327"/>
    </source>
</evidence>
<keyword evidence="9 14" id="KW-0949">S-adenosyl-L-methionine</keyword>
<dbReference type="Gene3D" id="1.10.940.10">
    <property type="entry name" value="NusB-like"/>
    <property type="match status" value="1"/>
</dbReference>
<comment type="function">
    <text evidence="1">Specifically methylates the cytosine at position 967 (m5C967) of 16S rRNA.</text>
</comment>
<dbReference type="InterPro" id="IPR049560">
    <property type="entry name" value="MeTrfase_RsmB-F_NOP2_cat"/>
</dbReference>
<dbReference type="AlphaFoldDB" id="A0A2A5WXD2"/>
<evidence type="ECO:0000256" key="7">
    <source>
        <dbReference type="ARBA" id="ARBA00022603"/>
    </source>
</evidence>
<dbReference type="EC" id="2.1.1.176" evidence="4"/>
<dbReference type="InterPro" id="IPR023267">
    <property type="entry name" value="RCMT"/>
</dbReference>
<evidence type="ECO:0000256" key="13">
    <source>
        <dbReference type="ARBA" id="ARBA00047283"/>
    </source>
</evidence>
<evidence type="ECO:0000256" key="10">
    <source>
        <dbReference type="ARBA" id="ARBA00022884"/>
    </source>
</evidence>
<evidence type="ECO:0000256" key="5">
    <source>
        <dbReference type="ARBA" id="ARBA00022490"/>
    </source>
</evidence>
<keyword evidence="7 14" id="KW-0489">Methyltransferase</keyword>
<dbReference type="InterPro" id="IPR054728">
    <property type="entry name" value="RsmB-like_ferredoxin"/>
</dbReference>
<keyword evidence="5" id="KW-0963">Cytoplasm</keyword>
<dbReference type="Pfam" id="PF22458">
    <property type="entry name" value="RsmF-B_ferredox"/>
    <property type="match status" value="1"/>
</dbReference>
<sequence>MSDYLDAIQSLMSITQHGRSLDSALKAGASPLCKQICYGVLRHHEVLNQTLAGLLRKPLRKKDADIKTLLLVGLYGLQHLRQPDHAVVNLAVDTTRHLRKEWASGLVNGVLRSQIRARKSSDNNEAVASLPVWLHEHLNAEWKDQAATVADALTQAPPMALRVNTHRTSRDEMLDRLKDAGIDCHPGLLSPPCIYLEQPKPVNEIPGFNDGLLSVQDEGAQLAVPLLQTSTSTSVLDACAAPGGKTGQFAETLGNPGMDTLTAIDIAPDRVDKIKDNLSRLQLSARLVTADLDGFDTQRFDRILLDAPCSAVGVIRRHPDIKVLRRPTDIAKLAQTQLSLMTSVWRLLNEGGLLLYTTCSILHAENDEVVRRFLEGHTDASLQSIDQSWGIATQYGRQLLPSKTTHDGFYFSLIARTSTP</sequence>
<evidence type="ECO:0000256" key="9">
    <source>
        <dbReference type="ARBA" id="ARBA00022691"/>
    </source>
</evidence>
<gene>
    <name evidence="16" type="ORF">CNE99_02325</name>
</gene>
<dbReference type="NCBIfam" id="NF008149">
    <property type="entry name" value="PRK10901.1"/>
    <property type="match status" value="1"/>
</dbReference>
<dbReference type="InterPro" id="IPR006027">
    <property type="entry name" value="NusB_RsmB_TIM44"/>
</dbReference>
<comment type="similarity">
    <text evidence="3 14">Belongs to the class I-like SAM-binding methyltransferase superfamily. RsmB/NOP family.</text>
</comment>
<comment type="caution">
    <text evidence="16">The sequence shown here is derived from an EMBL/GenBank/DDBJ whole genome shotgun (WGS) entry which is preliminary data.</text>
</comment>
<dbReference type="Pfam" id="PF01029">
    <property type="entry name" value="NusB"/>
    <property type="match status" value="1"/>
</dbReference>
<dbReference type="EMBL" id="NTKD01000006">
    <property type="protein sequence ID" value="PDH41132.1"/>
    <property type="molecule type" value="Genomic_DNA"/>
</dbReference>
<dbReference type="InterPro" id="IPR018314">
    <property type="entry name" value="RsmB/NOL1/NOP2-like_CS"/>
</dbReference>
<feature type="binding site" evidence="14">
    <location>
        <begin position="239"/>
        <end position="245"/>
    </location>
    <ligand>
        <name>S-adenosyl-L-methionine</name>
        <dbReference type="ChEBI" id="CHEBI:59789"/>
    </ligand>
</feature>
<feature type="domain" description="SAM-dependent MTase RsmB/NOP-type" evidence="15">
    <location>
        <begin position="149"/>
        <end position="417"/>
    </location>
</feature>
<name>A0A2A5WXD2_9GAMM</name>
<keyword evidence="10 14" id="KW-0694">RNA-binding</keyword>
<evidence type="ECO:0000256" key="8">
    <source>
        <dbReference type="ARBA" id="ARBA00022679"/>
    </source>
</evidence>
<dbReference type="Proteomes" id="UP000219327">
    <property type="component" value="Unassembled WGS sequence"/>
</dbReference>
<dbReference type="PANTHER" id="PTHR22807">
    <property type="entry name" value="NOP2 YEAST -RELATED NOL1/NOP2/FMU SUN DOMAIN-CONTAINING"/>
    <property type="match status" value="1"/>
</dbReference>
<dbReference type="Gene3D" id="3.30.70.1170">
    <property type="entry name" value="Sun protein, domain 3"/>
    <property type="match status" value="1"/>
</dbReference>
<evidence type="ECO:0000256" key="4">
    <source>
        <dbReference type="ARBA" id="ARBA00012140"/>
    </source>
</evidence>
<evidence type="ECO:0000256" key="1">
    <source>
        <dbReference type="ARBA" id="ARBA00002724"/>
    </source>
</evidence>
<reference evidence="16 17" key="1">
    <citation type="submission" date="2017-08" db="EMBL/GenBank/DDBJ databases">
        <title>Fine stratification of microbial communities through a metagenomic profile of the photic zone.</title>
        <authorList>
            <person name="Haro-Moreno J.M."/>
            <person name="Lopez-Perez M."/>
            <person name="De La Torre J."/>
            <person name="Picazo A."/>
            <person name="Camacho A."/>
            <person name="Rodriguez-Valera F."/>
        </authorList>
    </citation>
    <scope>NUCLEOTIDE SEQUENCE [LARGE SCALE GENOMIC DNA]</scope>
    <source>
        <strain evidence="16">MED-G24</strain>
    </source>
</reference>
<comment type="caution">
    <text evidence="14">Lacks conserved residue(s) required for the propagation of feature annotation.</text>
</comment>
<evidence type="ECO:0000256" key="3">
    <source>
        <dbReference type="ARBA" id="ARBA00007494"/>
    </source>
</evidence>
<dbReference type="PRINTS" id="PR02008">
    <property type="entry name" value="RCMTFAMILY"/>
</dbReference>
<dbReference type="PROSITE" id="PS51686">
    <property type="entry name" value="SAM_MT_RSMB_NOP"/>
    <property type="match status" value="1"/>
</dbReference>
<protein>
    <recommendedName>
        <fullName evidence="4">16S rRNA (cytosine(967)-C(5))-methyltransferase</fullName>
        <ecNumber evidence="4">2.1.1.176</ecNumber>
    </recommendedName>
    <alternativeName>
        <fullName evidence="11">16S rRNA m5C967 methyltransferase</fullName>
    </alternativeName>
    <alternativeName>
        <fullName evidence="12">rRNA (cytosine-C(5)-)-methyltransferase RsmB</fullName>
    </alternativeName>
</protein>
<evidence type="ECO:0000259" key="15">
    <source>
        <dbReference type="PROSITE" id="PS51686"/>
    </source>
</evidence>
<dbReference type="InterPro" id="IPR035926">
    <property type="entry name" value="NusB-like_sf"/>
</dbReference>
<dbReference type="GO" id="GO:0003723">
    <property type="term" value="F:RNA binding"/>
    <property type="evidence" value="ECO:0007669"/>
    <property type="project" value="UniProtKB-UniRule"/>
</dbReference>
<organism evidence="16 17">
    <name type="scientific">OM182 bacterium MED-G24</name>
    <dbReference type="NCBI Taxonomy" id="1986255"/>
    <lineage>
        <taxon>Bacteria</taxon>
        <taxon>Pseudomonadati</taxon>
        <taxon>Pseudomonadota</taxon>
        <taxon>Gammaproteobacteria</taxon>
        <taxon>OMG group</taxon>
        <taxon>OM182 clade</taxon>
    </lineage>
</organism>
<dbReference type="Pfam" id="PF01189">
    <property type="entry name" value="Methyltr_RsmB-F"/>
    <property type="match status" value="1"/>
</dbReference>
<dbReference type="PROSITE" id="PS01153">
    <property type="entry name" value="NOL1_NOP2_SUN"/>
    <property type="match status" value="1"/>
</dbReference>
<keyword evidence="6" id="KW-0698">rRNA processing</keyword>
<dbReference type="GO" id="GO:0005737">
    <property type="term" value="C:cytoplasm"/>
    <property type="evidence" value="ECO:0007669"/>
    <property type="project" value="UniProtKB-SubCell"/>
</dbReference>
<evidence type="ECO:0000256" key="14">
    <source>
        <dbReference type="PROSITE-ProRule" id="PRU01023"/>
    </source>
</evidence>
<evidence type="ECO:0000256" key="2">
    <source>
        <dbReference type="ARBA" id="ARBA00004496"/>
    </source>
</evidence>
<evidence type="ECO:0000256" key="6">
    <source>
        <dbReference type="ARBA" id="ARBA00022552"/>
    </source>
</evidence>
<dbReference type="SUPFAM" id="SSF48013">
    <property type="entry name" value="NusB-like"/>
    <property type="match status" value="1"/>
</dbReference>
<dbReference type="NCBIfam" id="TIGR00563">
    <property type="entry name" value="rsmB"/>
    <property type="match status" value="1"/>
</dbReference>
<dbReference type="Gene3D" id="3.40.50.150">
    <property type="entry name" value="Vaccinia Virus protein VP39"/>
    <property type="match status" value="1"/>
</dbReference>
<dbReference type="InterPro" id="IPR001678">
    <property type="entry name" value="MeTrfase_RsmB-F_NOP2_dom"/>
</dbReference>
<feature type="binding site" evidence="14">
    <location>
        <position position="306"/>
    </location>
    <ligand>
        <name>S-adenosyl-L-methionine</name>
        <dbReference type="ChEBI" id="CHEBI:59789"/>
    </ligand>
</feature>
<dbReference type="FunFam" id="3.40.50.150:FF:000022">
    <property type="entry name" value="Ribosomal RNA small subunit methyltransferase B"/>
    <property type="match status" value="1"/>
</dbReference>
<proteinExistence type="inferred from homology"/>
<dbReference type="PANTHER" id="PTHR22807:SF61">
    <property type="entry name" value="NOL1_NOP2_SUN FAMILY PROTEIN _ ANTITERMINATION NUSB DOMAIN-CONTAINING PROTEIN"/>
    <property type="match status" value="1"/>
</dbReference>
<dbReference type="SUPFAM" id="SSF53335">
    <property type="entry name" value="S-adenosyl-L-methionine-dependent methyltransferases"/>
    <property type="match status" value="1"/>
</dbReference>
<dbReference type="InterPro" id="IPR004573">
    <property type="entry name" value="rRNA_ssu_MeTfrase_B"/>
</dbReference>
<feature type="binding site" evidence="14">
    <location>
        <position position="265"/>
    </location>
    <ligand>
        <name>S-adenosyl-L-methionine</name>
        <dbReference type="ChEBI" id="CHEBI:59789"/>
    </ligand>
</feature>
<dbReference type="GO" id="GO:0006355">
    <property type="term" value="P:regulation of DNA-templated transcription"/>
    <property type="evidence" value="ECO:0007669"/>
    <property type="project" value="InterPro"/>
</dbReference>
<keyword evidence="8 14" id="KW-0808">Transferase</keyword>
<feature type="active site" description="Nucleophile" evidence="14">
    <location>
        <position position="359"/>
    </location>
</feature>
<evidence type="ECO:0000256" key="11">
    <source>
        <dbReference type="ARBA" id="ARBA00030399"/>
    </source>
</evidence>
<dbReference type="GO" id="GO:0008649">
    <property type="term" value="F:rRNA methyltransferase activity"/>
    <property type="evidence" value="ECO:0007669"/>
    <property type="project" value="InterPro"/>
</dbReference>